<reference evidence="1 2" key="1">
    <citation type="submission" date="2015-01" db="EMBL/GenBank/DDBJ databases">
        <title>Genome Sequencing of Rickettsiales.</title>
        <authorList>
            <person name="Daugherty S.C."/>
            <person name="Su Q."/>
            <person name="Abolude K."/>
            <person name="Beier-Sexton M."/>
            <person name="Carlyon J.A."/>
            <person name="Carter R."/>
            <person name="Day N.P."/>
            <person name="Dumler S.J."/>
            <person name="Dyachenko V."/>
            <person name="Godinez A."/>
            <person name="Kurtti T.J."/>
            <person name="Lichay M."/>
            <person name="Mullins K.E."/>
            <person name="Ott S."/>
            <person name="Pappas-Brown V."/>
            <person name="Paris D.H."/>
            <person name="Patel P."/>
            <person name="Richards A.L."/>
            <person name="Sadzewicz L."/>
            <person name="Sears K."/>
            <person name="Seidman D."/>
            <person name="Sengamalay N."/>
            <person name="Stenos J."/>
            <person name="Tallon L.J."/>
            <person name="Vincent G."/>
            <person name="Fraser C.M."/>
            <person name="Munderloh U."/>
            <person name="Dunning-Hotopp J.C."/>
        </authorList>
    </citation>
    <scope>NUCLEOTIDE SEQUENCE [LARGE SCALE GENOMIC DNA]</scope>
    <source>
        <strain evidence="1 2">UT144</strain>
    </source>
</reference>
<organism evidence="1 2">
    <name type="scientific">Orientia tsutsugamushi str. UT144</name>
    <dbReference type="NCBI Taxonomy" id="1441384"/>
    <lineage>
        <taxon>Bacteria</taxon>
        <taxon>Pseudomonadati</taxon>
        <taxon>Pseudomonadota</taxon>
        <taxon>Alphaproteobacteria</taxon>
        <taxon>Rickettsiales</taxon>
        <taxon>Rickettsiaceae</taxon>
        <taxon>Rickettsieae</taxon>
        <taxon>Orientia</taxon>
    </lineage>
</organism>
<accession>A0A0F3RNG9</accession>
<evidence type="ECO:0000313" key="2">
    <source>
        <dbReference type="Proteomes" id="UP000033580"/>
    </source>
</evidence>
<name>A0A0F3RNG9_ORITS</name>
<protein>
    <submittedName>
        <fullName evidence="1">Phage tail tape measure domain protein</fullName>
    </submittedName>
</protein>
<dbReference type="EMBL" id="LAOR01000004">
    <property type="protein sequence ID" value="KJW07818.1"/>
    <property type="molecule type" value="Genomic_DNA"/>
</dbReference>
<comment type="caution">
    <text evidence="1">The sequence shown here is derived from an EMBL/GenBank/DDBJ whole genome shotgun (WGS) entry which is preliminary data.</text>
</comment>
<dbReference type="AlphaFoldDB" id="A0A0F3RNG9"/>
<sequence length="98" mass="10618">MLAKCGWIDAEKQVKSLAAATTNPSKALAAEFERSKTAALKAKTAYLQKREALHSLDSEIRKSGQDIQSLISQQSKLGASLEKLNGHYVALDRISSVC</sequence>
<dbReference type="PATRIC" id="fig|1441384.3.peg.1650"/>
<proteinExistence type="predicted"/>
<dbReference type="Proteomes" id="UP000033580">
    <property type="component" value="Unassembled WGS sequence"/>
</dbReference>
<evidence type="ECO:0000313" key="1">
    <source>
        <dbReference type="EMBL" id="KJW07818.1"/>
    </source>
</evidence>
<gene>
    <name evidence="1" type="ORF">OTUT144_0129</name>
</gene>